<keyword evidence="1" id="KW-0472">Membrane</keyword>
<name>A0ABW5DF69_9HYPH</name>
<evidence type="ECO:0000256" key="1">
    <source>
        <dbReference type="SAM" id="Phobius"/>
    </source>
</evidence>
<dbReference type="EMBL" id="JBHUIR010000010">
    <property type="protein sequence ID" value="MFD2258676.1"/>
    <property type="molecule type" value="Genomic_DNA"/>
</dbReference>
<gene>
    <name evidence="2" type="ORF">ACFSMZ_02690</name>
</gene>
<keyword evidence="1" id="KW-1133">Transmembrane helix</keyword>
<feature type="transmembrane region" description="Helical" evidence="1">
    <location>
        <begin position="86"/>
        <end position="103"/>
    </location>
</feature>
<comment type="caution">
    <text evidence="2">The sequence shown here is derived from an EMBL/GenBank/DDBJ whole genome shotgun (WGS) entry which is preliminary data.</text>
</comment>
<dbReference type="InterPro" id="IPR011435">
    <property type="entry name" value="UmpAB"/>
</dbReference>
<keyword evidence="3" id="KW-1185">Reference proteome</keyword>
<organism evidence="2 3">
    <name type="scientific">Chelativorans composti</name>
    <dbReference type="NCBI Taxonomy" id="768533"/>
    <lineage>
        <taxon>Bacteria</taxon>
        <taxon>Pseudomonadati</taxon>
        <taxon>Pseudomonadota</taxon>
        <taxon>Alphaproteobacteria</taxon>
        <taxon>Hyphomicrobiales</taxon>
        <taxon>Phyllobacteriaceae</taxon>
        <taxon>Chelativorans</taxon>
    </lineage>
</organism>
<feature type="transmembrane region" description="Helical" evidence="1">
    <location>
        <begin position="124"/>
        <end position="144"/>
    </location>
</feature>
<feature type="transmembrane region" description="Helical" evidence="1">
    <location>
        <begin position="175"/>
        <end position="201"/>
    </location>
</feature>
<proteinExistence type="predicted"/>
<evidence type="ECO:0000313" key="3">
    <source>
        <dbReference type="Proteomes" id="UP001597373"/>
    </source>
</evidence>
<accession>A0ABW5DF69</accession>
<sequence>MELNGTVLDRVAETAFSVAVAVVPLAALFILFQVFMLRLPRREVMDILRGSLLASVGLFLFLLGVSIGFLPFGRAIGQAIGSVEDWWWIVAIGLFLGFVTTWGEPAVRILADQVDQASQGTIPGILVLYAVCIGVAVWVTMGFLRIVHGIPILYLLLPGYVLAVLLIWRSDSDFVAIAIDASGVATGPLANTFLLALALGASSAMENQDPVTHGLGLVALIAVAPIISVTVLGLLIGRKRLKEQKP</sequence>
<dbReference type="Pfam" id="PF07556">
    <property type="entry name" value="DUF1538"/>
    <property type="match status" value="1"/>
</dbReference>
<dbReference type="Proteomes" id="UP001597373">
    <property type="component" value="Unassembled WGS sequence"/>
</dbReference>
<feature type="transmembrane region" description="Helical" evidence="1">
    <location>
        <begin position="15"/>
        <end position="39"/>
    </location>
</feature>
<evidence type="ECO:0000313" key="2">
    <source>
        <dbReference type="EMBL" id="MFD2258676.1"/>
    </source>
</evidence>
<feature type="transmembrane region" description="Helical" evidence="1">
    <location>
        <begin position="150"/>
        <end position="168"/>
    </location>
</feature>
<feature type="transmembrane region" description="Helical" evidence="1">
    <location>
        <begin position="213"/>
        <end position="236"/>
    </location>
</feature>
<protein>
    <submittedName>
        <fullName evidence="2">DUF1538 domain-containing protein</fullName>
    </submittedName>
</protein>
<keyword evidence="1" id="KW-0812">Transmembrane</keyword>
<feature type="transmembrane region" description="Helical" evidence="1">
    <location>
        <begin position="51"/>
        <end position="74"/>
    </location>
</feature>
<reference evidence="3" key="1">
    <citation type="journal article" date="2019" name="Int. J. Syst. Evol. Microbiol.">
        <title>The Global Catalogue of Microorganisms (GCM) 10K type strain sequencing project: providing services to taxonomists for standard genome sequencing and annotation.</title>
        <authorList>
            <consortium name="The Broad Institute Genomics Platform"/>
            <consortium name="The Broad Institute Genome Sequencing Center for Infectious Disease"/>
            <person name="Wu L."/>
            <person name="Ma J."/>
        </authorList>
    </citation>
    <scope>NUCLEOTIDE SEQUENCE [LARGE SCALE GENOMIC DNA]</scope>
    <source>
        <strain evidence="3">KCTC 23707</strain>
    </source>
</reference>
<dbReference type="RefSeq" id="WP_345097840.1">
    <property type="nucleotide sequence ID" value="NZ_BAABGS010000009.1"/>
</dbReference>